<organism evidence="2 3">
    <name type="scientific">Euplotes crassus</name>
    <dbReference type="NCBI Taxonomy" id="5936"/>
    <lineage>
        <taxon>Eukaryota</taxon>
        <taxon>Sar</taxon>
        <taxon>Alveolata</taxon>
        <taxon>Ciliophora</taxon>
        <taxon>Intramacronucleata</taxon>
        <taxon>Spirotrichea</taxon>
        <taxon>Hypotrichia</taxon>
        <taxon>Euplotida</taxon>
        <taxon>Euplotidae</taxon>
        <taxon>Moneuplotes</taxon>
    </lineage>
</organism>
<dbReference type="Proteomes" id="UP001295684">
    <property type="component" value="Unassembled WGS sequence"/>
</dbReference>
<name>A0AAD2D4S1_EUPCR</name>
<protein>
    <submittedName>
        <fullName evidence="2">Uncharacterized protein</fullName>
    </submittedName>
</protein>
<gene>
    <name evidence="2" type="ORF">ECRASSUSDP1_LOCUS21781</name>
</gene>
<proteinExistence type="predicted"/>
<accession>A0AAD2D4S1</accession>
<dbReference type="AlphaFoldDB" id="A0AAD2D4S1"/>
<reference evidence="2" key="1">
    <citation type="submission" date="2023-07" db="EMBL/GenBank/DDBJ databases">
        <authorList>
            <consortium name="AG Swart"/>
            <person name="Singh M."/>
            <person name="Singh A."/>
            <person name="Seah K."/>
            <person name="Emmerich C."/>
        </authorList>
    </citation>
    <scope>NUCLEOTIDE SEQUENCE</scope>
    <source>
        <strain evidence="2">DP1</strain>
    </source>
</reference>
<feature type="region of interest" description="Disordered" evidence="1">
    <location>
        <begin position="1"/>
        <end position="45"/>
    </location>
</feature>
<keyword evidence="3" id="KW-1185">Reference proteome</keyword>
<evidence type="ECO:0000313" key="2">
    <source>
        <dbReference type="EMBL" id="CAI2380347.1"/>
    </source>
</evidence>
<dbReference type="EMBL" id="CAMPGE010022298">
    <property type="protein sequence ID" value="CAI2380347.1"/>
    <property type="molecule type" value="Genomic_DNA"/>
</dbReference>
<evidence type="ECO:0000313" key="3">
    <source>
        <dbReference type="Proteomes" id="UP001295684"/>
    </source>
</evidence>
<feature type="compositionally biased region" description="Polar residues" evidence="1">
    <location>
        <begin position="1"/>
        <end position="30"/>
    </location>
</feature>
<comment type="caution">
    <text evidence="2">The sequence shown here is derived from an EMBL/GenBank/DDBJ whole genome shotgun (WGS) entry which is preliminary data.</text>
</comment>
<sequence length="191" mass="21647">MKSPAQDSKPQKPLQNAPFTRLPTSETLQPTPNPDSDCEEFLGPPERQTNTLCKLIEQLHITQHETASSEEEPKVTKEKGNRCFLNELARLEVIRKQKDLGFKSMCKSNLNGLGKKSEEAGIAERSGDSEPLNRKMSNNYKAILLDKLLEFSLDSTEKLPENPTTLVCKVPDTEPRELGKRCSRKQRDFDY</sequence>
<evidence type="ECO:0000256" key="1">
    <source>
        <dbReference type="SAM" id="MobiDB-lite"/>
    </source>
</evidence>